<dbReference type="EMBL" id="KC662249">
    <property type="protein sequence ID" value="AGM15568.1"/>
    <property type="molecule type" value="Genomic_DNA"/>
</dbReference>
<dbReference type="Proteomes" id="UP000204225">
    <property type="component" value="Segment"/>
</dbReference>
<keyword evidence="2" id="KW-1185">Reference proteome</keyword>
<gene>
    <name evidence="1" type="ORF">PGCG_00257</name>
</gene>
<reference evidence="1 2" key="1">
    <citation type="journal article" date="2013" name="Proc. Natl. Acad. Sci. U.S.A.">
        <title>Genome of Phaeocystis globosa virus PgV-16T highlights the common ancestry of the largest known DNA viruses infecting eukaryotes.</title>
        <authorList>
            <person name="Santini S."/>
            <person name="Jeudy S."/>
            <person name="Bartoli J."/>
            <person name="Poirot O."/>
            <person name="Lescot M."/>
            <person name="Abergel C."/>
            <person name="Barbe V."/>
            <person name="Wommack K.E."/>
            <person name="Noordeloos A.A."/>
            <person name="Brussaard C.P."/>
            <person name="Claverie J.M."/>
        </authorList>
    </citation>
    <scope>NUCLEOTIDE SEQUENCE [LARGE SCALE GENOMIC DNA]</scope>
    <source>
        <strain evidence="1 2">16T</strain>
    </source>
</reference>
<protein>
    <submittedName>
        <fullName evidence="1">Uncharacterized protein</fullName>
    </submittedName>
</protein>
<evidence type="ECO:0000313" key="2">
    <source>
        <dbReference type="Proteomes" id="UP000204225"/>
    </source>
</evidence>
<evidence type="ECO:0000313" key="1">
    <source>
        <dbReference type="EMBL" id="AGM15568.1"/>
    </source>
</evidence>
<accession>A0AC59EXB2</accession>
<proteinExistence type="predicted"/>
<sequence>MKNNIVLEQCLKTLNSEEFKEEMRCFIRPISDSIFKEISMYLFFFVFFILSSFLLHLGVLILLIRYNNKLSKL</sequence>
<name>A0AC59EXB2_9VIRU</name>
<organism evidence="1 2">
    <name type="scientific">Phaeocystis globosa virus PgV-16T</name>
    <dbReference type="NCBI Taxonomy" id="3071227"/>
    <lineage>
        <taxon>Viruses</taxon>
        <taxon>Varidnaviria</taxon>
        <taxon>Bamfordvirae</taxon>
        <taxon>Nucleocytoviricota</taxon>
        <taxon>Megaviricetes</taxon>
        <taxon>Imitervirales</taxon>
        <taxon>Mesomimiviridae</taxon>
        <taxon>Tethysvirus</taxon>
        <taxon>Tethysvirus hollandense</taxon>
    </lineage>
</organism>